<organism evidence="3">
    <name type="scientific">Henneguya salminicola</name>
    <name type="common">Myxosporean</name>
    <dbReference type="NCBI Taxonomy" id="69463"/>
    <lineage>
        <taxon>Eukaryota</taxon>
        <taxon>Metazoa</taxon>
        <taxon>Cnidaria</taxon>
        <taxon>Myxozoa</taxon>
        <taxon>Myxosporea</taxon>
        <taxon>Bivalvulida</taxon>
        <taxon>Platysporina</taxon>
        <taxon>Myxobolidae</taxon>
        <taxon>Henneguya</taxon>
    </lineage>
</organism>
<accession>A0A6G3MKF9</accession>
<name>A0A6G3MKF9_HENSL</name>
<dbReference type="GO" id="GO:0005771">
    <property type="term" value="C:multivesicular body"/>
    <property type="evidence" value="ECO:0007669"/>
    <property type="project" value="TreeGrafter"/>
</dbReference>
<keyword evidence="2" id="KW-0175">Coiled coil</keyword>
<dbReference type="InterPro" id="IPR005024">
    <property type="entry name" value="Snf7_fam"/>
</dbReference>
<dbReference type="OrthoDB" id="5592979at2759"/>
<dbReference type="AlphaFoldDB" id="A0A6G3MKF9"/>
<dbReference type="PANTHER" id="PTHR22761">
    <property type="entry name" value="CHARGED MULTIVESICULAR BODY PROTEIN"/>
    <property type="match status" value="1"/>
</dbReference>
<evidence type="ECO:0000256" key="1">
    <source>
        <dbReference type="ARBA" id="ARBA00006190"/>
    </source>
</evidence>
<dbReference type="GO" id="GO:0006900">
    <property type="term" value="P:vesicle budding from membrane"/>
    <property type="evidence" value="ECO:0007669"/>
    <property type="project" value="TreeGrafter"/>
</dbReference>
<sequence>MSFLWRKTKEPPKNATEELQSALDLLTKKCSHIESKITKEANLAKSLAQRDKKSALLALRRKKKLENQLEQLNTQVFALEHQLEAHESVQTTIKVAAAMSTSTKAMKETFKHYDIDSLANAADDQLDITEKLDEFNYILKQNAQGSMVSEEDLLKELQELEQEDLDASLSQVSSKI</sequence>
<evidence type="ECO:0000256" key="2">
    <source>
        <dbReference type="SAM" id="Coils"/>
    </source>
</evidence>
<comment type="similarity">
    <text evidence="1">Belongs to the SNF7 family.</text>
</comment>
<dbReference type="GO" id="GO:0032511">
    <property type="term" value="P:late endosome to vacuole transport via multivesicular body sorting pathway"/>
    <property type="evidence" value="ECO:0007669"/>
    <property type="project" value="TreeGrafter"/>
</dbReference>
<feature type="non-terminal residue" evidence="3">
    <location>
        <position position="176"/>
    </location>
</feature>
<reference evidence="3" key="1">
    <citation type="submission" date="2018-11" db="EMBL/GenBank/DDBJ databases">
        <title>Henneguya salminicola genome and transcriptome.</title>
        <authorList>
            <person name="Yahalomi D."/>
            <person name="Atkinson S.D."/>
            <person name="Neuhof M."/>
            <person name="Chang E.S."/>
            <person name="Philippe H."/>
            <person name="Cartwright P."/>
            <person name="Bartholomew J.L."/>
            <person name="Huchon D."/>
        </authorList>
    </citation>
    <scope>NUCLEOTIDE SEQUENCE</scope>
    <source>
        <strain evidence="3">Hz1</strain>
        <tissue evidence="3">Whole</tissue>
    </source>
</reference>
<evidence type="ECO:0000313" key="3">
    <source>
        <dbReference type="EMBL" id="NDJ94525.1"/>
    </source>
</evidence>
<protein>
    <submittedName>
        <fullName evidence="3">Vacuolar-sorting protein SNF7 (Trinotate prediction)</fullName>
    </submittedName>
</protein>
<dbReference type="EMBL" id="GHBP01009261">
    <property type="protein sequence ID" value="NDJ94525.1"/>
    <property type="molecule type" value="Transcribed_RNA"/>
</dbReference>
<dbReference type="Gene3D" id="1.10.287.1060">
    <property type="entry name" value="ESAT-6-like"/>
    <property type="match status" value="1"/>
</dbReference>
<feature type="coiled-coil region" evidence="2">
    <location>
        <begin position="55"/>
        <end position="89"/>
    </location>
</feature>
<proteinExistence type="inferred from homology"/>
<dbReference type="Pfam" id="PF03357">
    <property type="entry name" value="Snf7"/>
    <property type="match status" value="1"/>
</dbReference>